<dbReference type="InterPro" id="IPR055361">
    <property type="entry name" value="tRNA_methyltr_TrmB_bact"/>
</dbReference>
<keyword evidence="9" id="KW-1185">Reference proteome</keyword>
<evidence type="ECO:0000256" key="6">
    <source>
        <dbReference type="ARBA" id="ARBA00022694"/>
    </source>
</evidence>
<feature type="binding site" evidence="7">
    <location>
        <position position="124"/>
    </location>
    <ligand>
        <name>substrate</name>
    </ligand>
</feature>
<evidence type="ECO:0000313" key="8">
    <source>
        <dbReference type="EMBL" id="WOK09253.1"/>
    </source>
</evidence>
<sequence>MRNKTDRYKQNRESRNVLEEGKPLFETIKGKWNTGFFDDDLPLVVELGCGRGEYSVGLAERFSEKNFIGVDIKGDRIWKGSQRAQALGLTNVGFLRTQIQMIDNFFEAGEVSAIWITFPDPRPKDRDEKRRLTSPRFLDMYKAMLKKDGWVYFKTDSTPLFQYTLDLLREKYAIKDMEYTFDLYQSDLWEEHYGIKTKYELIFTEKGETIKYMKFRFV</sequence>
<dbReference type="PANTHER" id="PTHR23417">
    <property type="entry name" value="3-DEOXY-D-MANNO-OCTULOSONIC-ACID TRANSFERASE/TRNA GUANINE-N 7 - -METHYLTRANSFERASE"/>
    <property type="match status" value="1"/>
</dbReference>
<dbReference type="RefSeq" id="WP_317491873.1">
    <property type="nucleotide sequence ID" value="NZ_CP136051.1"/>
</dbReference>
<comment type="function">
    <text evidence="2 7">Catalyzes the formation of N(7)-methylguanine at position 46 (m7G46) in tRNA.</text>
</comment>
<evidence type="ECO:0000256" key="4">
    <source>
        <dbReference type="ARBA" id="ARBA00022679"/>
    </source>
</evidence>
<evidence type="ECO:0000256" key="5">
    <source>
        <dbReference type="ARBA" id="ARBA00022691"/>
    </source>
</evidence>
<evidence type="ECO:0000256" key="7">
    <source>
        <dbReference type="HAMAP-Rule" id="MF_01057"/>
    </source>
</evidence>
<dbReference type="NCBIfam" id="NF001080">
    <property type="entry name" value="PRK00121.2-2"/>
    <property type="match status" value="1"/>
</dbReference>
<protein>
    <recommendedName>
        <fullName evidence="7">tRNA (guanine-N(7)-)-methyltransferase</fullName>
        <ecNumber evidence="7">2.1.1.33</ecNumber>
    </recommendedName>
    <alternativeName>
        <fullName evidence="7">tRNA (guanine(46)-N(7))-methyltransferase</fullName>
    </alternativeName>
    <alternativeName>
        <fullName evidence="7">tRNA(m7G46)-methyltransferase</fullName>
    </alternativeName>
</protein>
<feature type="binding site" evidence="7">
    <location>
        <position position="46"/>
    </location>
    <ligand>
        <name>S-adenosyl-L-methionine</name>
        <dbReference type="ChEBI" id="CHEBI:59789"/>
    </ligand>
</feature>
<feature type="binding site" evidence="7">
    <location>
        <position position="120"/>
    </location>
    <ligand>
        <name>S-adenosyl-L-methionine</name>
        <dbReference type="ChEBI" id="CHEBI:59789"/>
    </ligand>
</feature>
<dbReference type="InterPro" id="IPR029063">
    <property type="entry name" value="SAM-dependent_MTases_sf"/>
</dbReference>
<comment type="pathway">
    <text evidence="7">tRNA modification; N(7)-methylguanine-tRNA biosynthesis.</text>
</comment>
<evidence type="ECO:0000256" key="2">
    <source>
        <dbReference type="ARBA" id="ARBA00003015"/>
    </source>
</evidence>
<feature type="binding site" evidence="7">
    <location>
        <begin position="197"/>
        <end position="200"/>
    </location>
    <ligand>
        <name>substrate</name>
    </ligand>
</feature>
<dbReference type="SUPFAM" id="SSF53335">
    <property type="entry name" value="S-adenosyl-L-methionine-dependent methyltransferases"/>
    <property type="match status" value="1"/>
</dbReference>
<keyword evidence="3 7" id="KW-0489">Methyltransferase</keyword>
<keyword evidence="5 7" id="KW-0949">S-adenosyl-L-methionine</keyword>
<dbReference type="InterPro" id="IPR003358">
    <property type="entry name" value="tRNA_(Gua-N-7)_MeTrfase_Trmb"/>
</dbReference>
<dbReference type="Pfam" id="PF02390">
    <property type="entry name" value="Methyltransf_4"/>
    <property type="match status" value="1"/>
</dbReference>
<dbReference type="Proteomes" id="UP001302349">
    <property type="component" value="Chromosome"/>
</dbReference>
<dbReference type="PROSITE" id="PS51625">
    <property type="entry name" value="SAM_MT_TRMB"/>
    <property type="match status" value="1"/>
</dbReference>
<feature type="binding site" evidence="7">
    <location>
        <position position="71"/>
    </location>
    <ligand>
        <name>S-adenosyl-L-methionine</name>
        <dbReference type="ChEBI" id="CHEBI:59789"/>
    </ligand>
</feature>
<comment type="similarity">
    <text evidence="7">Belongs to the class I-like SAM-binding methyltransferase superfamily. TrmB family.</text>
</comment>
<dbReference type="EMBL" id="CP136051">
    <property type="protein sequence ID" value="WOK09253.1"/>
    <property type="molecule type" value="Genomic_DNA"/>
</dbReference>
<feature type="binding site" evidence="7">
    <location>
        <position position="156"/>
    </location>
    <ligand>
        <name>substrate</name>
    </ligand>
</feature>
<proteinExistence type="inferred from homology"/>
<comment type="catalytic activity">
    <reaction evidence="1 7">
        <text>guanosine(46) in tRNA + S-adenosyl-L-methionine = N(7)-methylguanosine(46) in tRNA + S-adenosyl-L-homocysteine</text>
        <dbReference type="Rhea" id="RHEA:42708"/>
        <dbReference type="Rhea" id="RHEA-COMP:10188"/>
        <dbReference type="Rhea" id="RHEA-COMP:10189"/>
        <dbReference type="ChEBI" id="CHEBI:57856"/>
        <dbReference type="ChEBI" id="CHEBI:59789"/>
        <dbReference type="ChEBI" id="CHEBI:74269"/>
        <dbReference type="ChEBI" id="CHEBI:74480"/>
        <dbReference type="EC" id="2.1.1.33"/>
    </reaction>
</comment>
<organism evidence="8 9">
    <name type="scientific">Imperialibacter roseus</name>
    <dbReference type="NCBI Taxonomy" id="1324217"/>
    <lineage>
        <taxon>Bacteria</taxon>
        <taxon>Pseudomonadati</taxon>
        <taxon>Bacteroidota</taxon>
        <taxon>Cytophagia</taxon>
        <taxon>Cytophagales</taxon>
        <taxon>Flammeovirgaceae</taxon>
        <taxon>Imperialibacter</taxon>
    </lineage>
</organism>
<evidence type="ECO:0000313" key="9">
    <source>
        <dbReference type="Proteomes" id="UP001302349"/>
    </source>
</evidence>
<reference evidence="8 9" key="1">
    <citation type="journal article" date="2023" name="Microbiol. Resour. Announc.">
        <title>Complete Genome Sequence of Imperialibacter roseus strain P4T.</title>
        <authorList>
            <person name="Tizabi D.R."/>
            <person name="Bachvaroff T."/>
            <person name="Hill R.T."/>
        </authorList>
    </citation>
    <scope>NUCLEOTIDE SEQUENCE [LARGE SCALE GENOMIC DNA]</scope>
    <source>
        <strain evidence="8 9">P4T</strain>
    </source>
</reference>
<dbReference type="GO" id="GO:0008176">
    <property type="term" value="F:tRNA (guanine(46)-N7)-methyltransferase activity"/>
    <property type="evidence" value="ECO:0007669"/>
    <property type="project" value="UniProtKB-EC"/>
</dbReference>
<evidence type="ECO:0000256" key="3">
    <source>
        <dbReference type="ARBA" id="ARBA00022603"/>
    </source>
</evidence>
<comment type="caution">
    <text evidence="7">Lacks conserved residue(s) required for the propagation of feature annotation.</text>
</comment>
<accession>A0ABZ0IW28</accession>
<keyword evidence="4 7" id="KW-0808">Transferase</keyword>
<dbReference type="HAMAP" id="MF_01057">
    <property type="entry name" value="tRNA_methyltr_TrmB"/>
    <property type="match status" value="1"/>
</dbReference>
<dbReference type="EC" id="2.1.1.33" evidence="7"/>
<evidence type="ECO:0000256" key="1">
    <source>
        <dbReference type="ARBA" id="ARBA00000142"/>
    </source>
</evidence>
<dbReference type="NCBIfam" id="TIGR00091">
    <property type="entry name" value="tRNA (guanosine(46)-N7)-methyltransferase TrmB"/>
    <property type="match status" value="1"/>
</dbReference>
<keyword evidence="6 7" id="KW-0819">tRNA processing</keyword>
<dbReference type="PANTHER" id="PTHR23417:SF14">
    <property type="entry name" value="PENTACOTRIPEPTIDE-REPEAT REGION OF PRORP DOMAIN-CONTAINING PROTEIN"/>
    <property type="match status" value="1"/>
</dbReference>
<name>A0ABZ0IW28_9BACT</name>
<dbReference type="CDD" id="cd02440">
    <property type="entry name" value="AdoMet_MTases"/>
    <property type="match status" value="1"/>
</dbReference>
<dbReference type="Gene3D" id="3.40.50.150">
    <property type="entry name" value="Vaccinia Virus protein VP39"/>
    <property type="match status" value="1"/>
</dbReference>
<gene>
    <name evidence="7 8" type="primary">trmB</name>
    <name evidence="8" type="ORF">RT717_11450</name>
</gene>